<sequence length="127" mass="14448">MIKLCIVAVVGLLVVQLCAGYTTKYDNIDLDEIIANDRLFTSYYNCLMDKGKCSPEAEELKAYIPDALATDCAQCSEKQKEGSKKMLKYVLEKRPEEYAELEKKYDPNGTYKIKYQKLIDDIKAGKV</sequence>
<proteinExistence type="predicted"/>
<keyword evidence="1" id="KW-0732">Signal</keyword>
<organism evidence="2">
    <name type="scientific">Cacopsylla melanoneura</name>
    <dbReference type="NCBI Taxonomy" id="428564"/>
    <lineage>
        <taxon>Eukaryota</taxon>
        <taxon>Metazoa</taxon>
        <taxon>Ecdysozoa</taxon>
        <taxon>Arthropoda</taxon>
        <taxon>Hexapoda</taxon>
        <taxon>Insecta</taxon>
        <taxon>Pterygota</taxon>
        <taxon>Neoptera</taxon>
        <taxon>Paraneoptera</taxon>
        <taxon>Hemiptera</taxon>
        <taxon>Sternorrhyncha</taxon>
        <taxon>Psylloidea</taxon>
        <taxon>Psyllidae</taxon>
        <taxon>Psyllinae</taxon>
        <taxon>Cacopsylla</taxon>
    </lineage>
</organism>
<protein>
    <submittedName>
        <fullName evidence="2">Ejaculatory bulb-specific protein 3</fullName>
    </submittedName>
</protein>
<dbReference type="AlphaFoldDB" id="A0A8D8QJF0"/>
<dbReference type="PANTHER" id="PTHR11257:SF12">
    <property type="entry name" value="EJACULATORY BULB-SPECIFIC PROTEIN 3-RELATED"/>
    <property type="match status" value="1"/>
</dbReference>
<dbReference type="Pfam" id="PF03392">
    <property type="entry name" value="OS-D"/>
    <property type="match status" value="1"/>
</dbReference>
<dbReference type="PANTHER" id="PTHR11257">
    <property type="entry name" value="CHEMOSENSORY PROTEIN-RELATED"/>
    <property type="match status" value="1"/>
</dbReference>
<dbReference type="EMBL" id="HBUF01080148">
    <property type="protein sequence ID" value="CAG6632565.1"/>
    <property type="molecule type" value="Transcribed_RNA"/>
</dbReference>
<reference evidence="2" key="1">
    <citation type="submission" date="2021-05" db="EMBL/GenBank/DDBJ databases">
        <authorList>
            <person name="Alioto T."/>
            <person name="Alioto T."/>
            <person name="Gomez Garrido J."/>
        </authorList>
    </citation>
    <scope>NUCLEOTIDE SEQUENCE</scope>
</reference>
<dbReference type="InterPro" id="IPR005055">
    <property type="entry name" value="A10/PebIII"/>
</dbReference>
<feature type="chain" id="PRO_5036261840" evidence="1">
    <location>
        <begin position="21"/>
        <end position="127"/>
    </location>
</feature>
<dbReference type="InterPro" id="IPR036682">
    <property type="entry name" value="OS_D_A10/PebIII_sf"/>
</dbReference>
<dbReference type="EMBL" id="HBUF01080149">
    <property type="protein sequence ID" value="CAG6632566.1"/>
    <property type="molecule type" value="Transcribed_RNA"/>
</dbReference>
<feature type="signal peptide" evidence="1">
    <location>
        <begin position="1"/>
        <end position="20"/>
    </location>
</feature>
<name>A0A8D8QJF0_9HEMI</name>
<accession>A0A8D8QJF0</accession>
<evidence type="ECO:0000256" key="1">
    <source>
        <dbReference type="SAM" id="SignalP"/>
    </source>
</evidence>
<dbReference type="Gene3D" id="1.10.2080.10">
    <property type="entry name" value="Insect odorant-binding protein A10/Ejaculatory bulb-specific protein 3"/>
    <property type="match status" value="1"/>
</dbReference>
<evidence type="ECO:0000313" key="2">
    <source>
        <dbReference type="EMBL" id="CAG6632565.1"/>
    </source>
</evidence>
<dbReference type="SUPFAM" id="SSF100910">
    <property type="entry name" value="Chemosensory protein Csp2"/>
    <property type="match status" value="1"/>
</dbReference>